<evidence type="ECO:0000256" key="3">
    <source>
        <dbReference type="ARBA" id="ARBA00022603"/>
    </source>
</evidence>
<keyword evidence="13" id="KW-1185">Reference proteome</keyword>
<keyword evidence="1" id="KW-0596">Phosphopantetheine</keyword>
<dbReference type="InterPro" id="IPR016036">
    <property type="entry name" value="Malonyl_transacylase_ACP-bd"/>
</dbReference>
<dbReference type="Pfam" id="PF00698">
    <property type="entry name" value="Acyl_transf_1"/>
    <property type="match status" value="1"/>
</dbReference>
<proteinExistence type="predicted"/>
<evidence type="ECO:0000256" key="6">
    <source>
        <dbReference type="ARBA" id="ARBA00023268"/>
    </source>
</evidence>
<reference evidence="12 13" key="1">
    <citation type="journal article" date="2014" name="BMC Genomics">
        <title>Comparative genome sequencing reveals chemotype-specific gene clusters in the toxigenic black mold Stachybotrys.</title>
        <authorList>
            <person name="Semeiks J."/>
            <person name="Borek D."/>
            <person name="Otwinowski Z."/>
            <person name="Grishin N.V."/>
        </authorList>
    </citation>
    <scope>NUCLEOTIDE SEQUENCE [LARGE SCALE GENOMIC DNA]</scope>
    <source>
        <strain evidence="13">CBS 109288 / IBT 7711</strain>
    </source>
</reference>
<evidence type="ECO:0000256" key="2">
    <source>
        <dbReference type="ARBA" id="ARBA00022553"/>
    </source>
</evidence>
<dbReference type="SUPFAM" id="SSF55048">
    <property type="entry name" value="Probable ACP-binding domain of malonyl-CoA ACP transacylase"/>
    <property type="match status" value="1"/>
</dbReference>
<dbReference type="InterPro" id="IPR001227">
    <property type="entry name" value="Ac_transferase_dom_sf"/>
</dbReference>
<dbReference type="InterPro" id="IPR036291">
    <property type="entry name" value="NAD(P)-bd_dom_sf"/>
</dbReference>
<dbReference type="Pfam" id="PF08659">
    <property type="entry name" value="KR"/>
    <property type="match status" value="1"/>
</dbReference>
<dbReference type="InterPro" id="IPR042104">
    <property type="entry name" value="PKS_dehydratase_sf"/>
</dbReference>
<feature type="region of interest" description="Disordered" evidence="8">
    <location>
        <begin position="2719"/>
        <end position="2750"/>
    </location>
</feature>
<dbReference type="Gene3D" id="3.10.129.110">
    <property type="entry name" value="Polyketide synthase dehydratase"/>
    <property type="match status" value="1"/>
</dbReference>
<dbReference type="Gene3D" id="3.40.50.150">
    <property type="entry name" value="Vaccinia Virus protein VP39"/>
    <property type="match status" value="1"/>
</dbReference>
<dbReference type="PROSITE" id="PS00012">
    <property type="entry name" value="PHOSPHOPANTETHEINE"/>
    <property type="match status" value="1"/>
</dbReference>
<dbReference type="PANTHER" id="PTHR43775:SF20">
    <property type="entry name" value="HYBRID PKS-NRPS SYNTHETASE APDA"/>
    <property type="match status" value="1"/>
</dbReference>
<dbReference type="PROSITE" id="PS00606">
    <property type="entry name" value="KS3_1"/>
    <property type="match status" value="1"/>
</dbReference>
<feature type="domain" description="Ketosynthase family 3 (KS3)" evidence="10">
    <location>
        <begin position="5"/>
        <end position="445"/>
    </location>
</feature>
<dbReference type="GO" id="GO:0004315">
    <property type="term" value="F:3-oxoacyl-[acyl-carrier-protein] synthase activity"/>
    <property type="evidence" value="ECO:0007669"/>
    <property type="project" value="InterPro"/>
</dbReference>
<dbReference type="SMART" id="SM00823">
    <property type="entry name" value="PKS_PP"/>
    <property type="match status" value="1"/>
</dbReference>
<keyword evidence="2" id="KW-0597">Phosphoprotein</keyword>
<evidence type="ECO:0000256" key="4">
    <source>
        <dbReference type="ARBA" id="ARBA00022679"/>
    </source>
</evidence>
<accession>A0A084B6L9</accession>
<dbReference type="Gene3D" id="3.40.50.720">
    <property type="entry name" value="NAD(P)-binding Rossmann-like Domain"/>
    <property type="match status" value="2"/>
</dbReference>
<dbReference type="Proteomes" id="UP000028045">
    <property type="component" value="Unassembled WGS sequence"/>
</dbReference>
<dbReference type="SUPFAM" id="SSF52151">
    <property type="entry name" value="FabD/lysophospholipase-like"/>
    <property type="match status" value="1"/>
</dbReference>
<name>A0A084B6L9_STACB</name>
<dbReference type="CDD" id="cd00833">
    <property type="entry name" value="PKS"/>
    <property type="match status" value="1"/>
</dbReference>
<evidence type="ECO:0000259" key="11">
    <source>
        <dbReference type="PROSITE" id="PS52019"/>
    </source>
</evidence>
<organism evidence="12 13">
    <name type="scientific">Stachybotrys chartarum (strain CBS 109288 / IBT 7711)</name>
    <name type="common">Toxic black mold</name>
    <name type="synonym">Stilbospora chartarum</name>
    <dbReference type="NCBI Taxonomy" id="1280523"/>
    <lineage>
        <taxon>Eukaryota</taxon>
        <taxon>Fungi</taxon>
        <taxon>Dikarya</taxon>
        <taxon>Ascomycota</taxon>
        <taxon>Pezizomycotina</taxon>
        <taxon>Sordariomycetes</taxon>
        <taxon>Hypocreomycetidae</taxon>
        <taxon>Hypocreales</taxon>
        <taxon>Stachybotryaceae</taxon>
        <taxon>Stachybotrys</taxon>
    </lineage>
</organism>
<dbReference type="GO" id="GO:0044550">
    <property type="term" value="P:secondary metabolite biosynthetic process"/>
    <property type="evidence" value="ECO:0007669"/>
    <property type="project" value="TreeGrafter"/>
</dbReference>
<dbReference type="InterPro" id="IPR006162">
    <property type="entry name" value="Ppantetheine_attach_site"/>
</dbReference>
<evidence type="ECO:0000256" key="7">
    <source>
        <dbReference type="PROSITE-ProRule" id="PRU01363"/>
    </source>
</evidence>
<keyword evidence="5" id="KW-0560">Oxidoreductase</keyword>
<dbReference type="InterPro" id="IPR049900">
    <property type="entry name" value="PKS_mFAS_DH"/>
</dbReference>
<feature type="region of interest" description="C-terminal hotdog fold" evidence="7">
    <location>
        <begin position="1175"/>
        <end position="1353"/>
    </location>
</feature>
<dbReference type="Pfam" id="PF16197">
    <property type="entry name" value="KAsynt_C_assoc"/>
    <property type="match status" value="1"/>
</dbReference>
<dbReference type="SUPFAM" id="SSF53901">
    <property type="entry name" value="Thiolase-like"/>
    <property type="match status" value="1"/>
</dbReference>
<feature type="domain" description="Carrier" evidence="9">
    <location>
        <begin position="2610"/>
        <end position="2692"/>
    </location>
</feature>
<dbReference type="InterPro" id="IPR049551">
    <property type="entry name" value="PKS_DH_C"/>
</dbReference>
<dbReference type="PROSITE" id="PS52019">
    <property type="entry name" value="PKS_MFAS_DH"/>
    <property type="match status" value="1"/>
</dbReference>
<dbReference type="Pfam" id="PF00109">
    <property type="entry name" value="ketoacyl-synt"/>
    <property type="match status" value="1"/>
</dbReference>
<dbReference type="InterPro" id="IPR050091">
    <property type="entry name" value="PKS_NRPS_Biosynth_Enz"/>
</dbReference>
<feature type="region of interest" description="N-terminal hotdog fold" evidence="7">
    <location>
        <begin position="994"/>
        <end position="1153"/>
    </location>
</feature>
<dbReference type="GO" id="GO:0031177">
    <property type="term" value="F:phosphopantetheine binding"/>
    <property type="evidence" value="ECO:0007669"/>
    <property type="project" value="InterPro"/>
</dbReference>
<dbReference type="InterPro" id="IPR013120">
    <property type="entry name" value="FAR_NAD-bd"/>
</dbReference>
<dbReference type="Gene3D" id="3.40.366.10">
    <property type="entry name" value="Malonyl-Coenzyme A Acyl Carrier Protein, domain 2"/>
    <property type="match status" value="1"/>
</dbReference>
<dbReference type="GO" id="GO:0006633">
    <property type="term" value="P:fatty acid biosynthetic process"/>
    <property type="evidence" value="ECO:0007669"/>
    <property type="project" value="InterPro"/>
</dbReference>
<dbReference type="InterPro" id="IPR032821">
    <property type="entry name" value="PKS_assoc"/>
</dbReference>
<dbReference type="Gene3D" id="3.40.47.10">
    <property type="match status" value="1"/>
</dbReference>
<dbReference type="Pfam" id="PF02801">
    <property type="entry name" value="Ketoacyl-synt_C"/>
    <property type="match status" value="1"/>
</dbReference>
<dbReference type="InterPro" id="IPR009081">
    <property type="entry name" value="PP-bd_ACP"/>
</dbReference>
<dbReference type="InterPro" id="IPR057326">
    <property type="entry name" value="KR_dom"/>
</dbReference>
<dbReference type="Pfam" id="PF21089">
    <property type="entry name" value="PKS_DH_N"/>
    <property type="match status" value="1"/>
</dbReference>
<dbReference type="SMART" id="SM00822">
    <property type="entry name" value="PKS_KR"/>
    <property type="match status" value="1"/>
</dbReference>
<dbReference type="PROSITE" id="PS50075">
    <property type="entry name" value="CARRIER"/>
    <property type="match status" value="1"/>
</dbReference>
<dbReference type="InterPro" id="IPR014031">
    <property type="entry name" value="Ketoacyl_synth_C"/>
</dbReference>
<dbReference type="GO" id="GO:0008168">
    <property type="term" value="F:methyltransferase activity"/>
    <property type="evidence" value="ECO:0007669"/>
    <property type="project" value="UniProtKB-KW"/>
</dbReference>
<evidence type="ECO:0000256" key="1">
    <source>
        <dbReference type="ARBA" id="ARBA00022450"/>
    </source>
</evidence>
<dbReference type="InterPro" id="IPR016039">
    <property type="entry name" value="Thiolase-like"/>
</dbReference>
<dbReference type="PROSITE" id="PS52004">
    <property type="entry name" value="KS3_2"/>
    <property type="match status" value="1"/>
</dbReference>
<dbReference type="Pfam" id="PF07993">
    <property type="entry name" value="NAD_binding_4"/>
    <property type="match status" value="1"/>
</dbReference>
<feature type="compositionally biased region" description="Low complexity" evidence="8">
    <location>
        <begin position="2719"/>
        <end position="2731"/>
    </location>
</feature>
<dbReference type="PANTHER" id="PTHR43775">
    <property type="entry name" value="FATTY ACID SYNTHASE"/>
    <property type="match status" value="1"/>
</dbReference>
<feature type="domain" description="PKS/mFAS DH" evidence="11">
    <location>
        <begin position="994"/>
        <end position="1353"/>
    </location>
</feature>
<keyword evidence="6" id="KW-0511">Multifunctional enzyme</keyword>
<dbReference type="SMART" id="SM00825">
    <property type="entry name" value="PKS_KS"/>
    <property type="match status" value="1"/>
</dbReference>
<feature type="active site" description="Proton donor; for dehydratase activity" evidence="7">
    <location>
        <position position="1245"/>
    </location>
</feature>
<dbReference type="CDD" id="cd02440">
    <property type="entry name" value="AdoMet_MTases"/>
    <property type="match status" value="1"/>
</dbReference>
<dbReference type="InterPro" id="IPR014043">
    <property type="entry name" value="Acyl_transferase_dom"/>
</dbReference>
<dbReference type="SUPFAM" id="SSF51735">
    <property type="entry name" value="NAD(P)-binding Rossmann-fold domains"/>
    <property type="match status" value="2"/>
</dbReference>
<evidence type="ECO:0000259" key="10">
    <source>
        <dbReference type="PROSITE" id="PS52004"/>
    </source>
</evidence>
<gene>
    <name evidence="12" type="ORF">S7711_04164</name>
</gene>
<evidence type="ECO:0000313" key="13">
    <source>
        <dbReference type="Proteomes" id="UP000028045"/>
    </source>
</evidence>
<evidence type="ECO:0000256" key="5">
    <source>
        <dbReference type="ARBA" id="ARBA00023002"/>
    </source>
</evidence>
<dbReference type="GO" id="GO:0004312">
    <property type="term" value="F:fatty acid synthase activity"/>
    <property type="evidence" value="ECO:0007669"/>
    <property type="project" value="TreeGrafter"/>
</dbReference>
<dbReference type="InterPro" id="IPR013968">
    <property type="entry name" value="PKS_KR"/>
</dbReference>
<sequence length="3159" mass="343993">MSRNPDPIAIIGSACRFAGNVNSPSKLWDLLRDPVDVRCEIPDTRFNVEGFHHHDSSRPGHTNVKHSYVINEDSAVFDAEFFGIKPIEAKAVDPQQRWLVETIYEALETAGLPIETLRGSNTSVYAGIMCGDYETMLLRDLEQAPIYTATGTSRSMASNRISYLFDWHGPSMTIDTACSSSLVALHLAVQTLRTGESDVAVVCGANLLLGPENYVLESKLNMLSPDGVSRMWDADANGYARGEGIAAVILKTVGAALKDGDHIESIVRETGINQDGSTSSITVPSAAAQEELIRNTYARAGLDPWTRPQDRPQYFEAHGTGTPTGDPIEAEAIHRVFQSGAGKNQSHTLPVPLYVGSAKTVIGHTEGTAGLAGVLKASQALQHGLIPPNLFFNRLSSRVAPFYHNIEVVRGSAKPWPHLSTGCSRRASVNSFGFGGSNAHAVLESYDDSGTDDLACNGSKSFPNTPLFIPFVFSAASEGSLRSYLQIFSAFLTKNPNLSAHDLAWTLRARRSTLPHRTFYTAQSIESLQSVVSTVVQASGAIGVRSQSSGPLMSGGQRRAGKLLGIFTGQGAQYPRMGGDLIEKSPWARQRIKELEGYLACLPEMDRPAWSLASELLSTGATSRLSEASIAQPLCTAVQILIVDALALANIRFDIVVGHSSGEIAAAYAAGFLSARDAMIIAYFRGVYSDRAESPNGPSMKGGMLAVGTDVQDAQDLCDDEVFSGRLVVAAVNSSSSVTISGDAAALDTLEILLADEQKFHRRLRVDKAYHSPHMRPCVEPYIRSLQQAGVQAMARSPHHGEAGFPCQWISTVYGRVMGVVNDDIELLKETYWAKNMTLPVLFSTAVREALRTAAEPGEALPAMPLVVEVGPHPALRGPTSQMIHEILEKSCLYSATLDREVDAVTAISACLGFIWQHRHVAGCFNGTVSSIDLDSFQRAMAAGAVQQVDEVAGGRSSYSVLKGLPSYQWNHSDQYWAESRWSRRTRLQRGAFHPLLGHQTPDSSPHRLSWRNTLAATTSETWLMDHKIQGQAVFPAAGYISTALEAARMIPLDMAPTGSSLQGARVKPKNNLRLSLIEIQDLNIDQAITLSSETKDVVEVLIELTNIVAGRNQDNGCRIISTRFEYSAALGRRDDSLTLAASAIITVHILEDDDNNEKTLEQQLPPRASHSPHMVDVNCDRFYASLARLGYEYSGRFKGMTGLKRRHGHASCLVTKALAKAQDESLYSRGGVSYPLLIHPAELDSSLQSLILAYSYPGDGQLRHLHLPRRIGTIRANVALCGRSGLGTDGDILLAVDSVVISKSMHGKVSSLSPSPSGGFSGDVNIYTGRSSHVAIQVHQVELSPLRSGTESGGNGEKAYRKIFSKTSWVKMMPDGINAAKDVDVAVDARATYVALGRLAQFYMRQFYAQVLDGSCHEEAASRPLPKHDSSTAYYLEYIRQQMETLPAEGISSTLAEMEANNAFFNSLPDVRVMHLVGKTMPRVFRGETTMLEAYRETGVLDDYYTNGFSIVPSARWQSNVVAQIVSRHAHLNILEIGAGTGGTTKHVLRAIGHRFQSYTFTDISTAFLKHTPEDFSPYTGRVLFKALDIQSDPVLQGFCPGSYDVIIASFVLHATSSLSRTLINTRKLLRPGGFLVVGETSEDSEPFNFIFGPLAGWWLGRGDEGRSSLPHVSAEAWDRLLRSCGFSGIRRITDRSPITWESTYGVCLFVSQAFDDQYRFLAMPLSSPQPLHLNSTGHEVSSSSRTLIHNLTLLGGLTPRVSHLVKDLQCILHPFCGTISCVSSITNVDYDSLTSDRDRNGPATILSLVDLDKPSFRGMMEKEFVALKRIFQEAKILLWVTTGRRDVDPFSNIVVGFGRVSVHETEDLFLQHLDIENIQKEYTAQSIAEAFLRLVAVPSTPGPGDRRPGQPLWTVESEIVMDKTGREFVPRLVPLRTANDRYNSARYPVIRPGVDISKTPVTIRHGERGFVLQSPLTSSRVINRQLTTPPAEPKIRLRLTYATNYAIKTPCGYKFLVAGEEEGSSQQYLALVSYLASIMEVARAHTIEARGREPASTSLVMDPESVYQTALNIIAMSITWSLVPGQTIVVHNARDGFAKVINRHASENDLTVVFIANDNSIERQAHTLPEIAVTYVSSFLAQAELRRILPDQDNIACVISLSASTSTMSKTSGSEITANSILQKLSYRCRVEGLDTLLGKRGSEHGSYADNALHSLLLQAYENAYLATASNLPQRNGKVIKIENLSHEGQRRHRGEEGERGKPLYYHGEDRLAILDLFESPPLPIEIMRLDSSVQMFSAIKTYWIVGLSGALGISLCDWMATAGARHIVLSSRNPQIEDSWINQHDQNGVHIYIVSCDITDYEALKAAHESICAHHPPISGVLNGAMVLRDTSIRNMKFTDINQVLQPKVLGSLYLDQLFSRPEVPPLEFFILLSSINCVIGNQGQANYAAANMYQCALAASRRKRGLPGTAVNVGAIIGAGYLQKTSTRVLDLTVSRGAMMHLSEEDFHQLIAQAIESGRPSVHTMHEDGDEGYDEGGPELTTGLLDVAFNAVERPIWFGDAMFDQLLVHQDVERDQVSWGEPSGSPSLAISLASPLKVRARLQACQNKLDVETTIVQAFACQLRHELQVTTKDDELMAMRSGDIGVDSLISVDLRSWFLKAIGVSVPVLRIMSNEAMLALVHYAMSLLPQEIVPQLQLGSKRSSDTNLGEHVAAQTITSRSRASTTAHGNCKASTWDSETKPPESPDADIAALLQAESRSMREPLYPPQTIVLTGATGLLGSHLVSWFVDTTPATTKIICIAVRNAGGDMEAKDAEALSNVNRKVSFVQGDLGLPLLGLTQSMCAAIFAAADVVIHAGADTSHMKPYAMLRDVNVRATSEIARLCLLRMVPLHFVSSVGVGLFSAPSSSSSSSALDDPLELRPGKAPGTPPVWLLNNPSHGADAARDGGPELLQSGYVASKWVSERLLEQTSATHGLPLYIHRPSTIIRRGKDVLSPKAEVDWMHGLVKAVQALGAVPRLTNATGALDMVYPRSVCSSIAQYVTGNKATMKTNHAVVYVHQVGDVVVPLARLEQLTALDLEERVKVTDSSGEENEQAGIDDSSEEALGDCEVLPMEVWLNKAVAQGLHPAVAALVQAMDAANGVERLVFPKLVKE</sequence>
<dbReference type="SMART" id="SM00826">
    <property type="entry name" value="PKS_DH"/>
    <property type="match status" value="1"/>
</dbReference>
<dbReference type="InterPro" id="IPR018201">
    <property type="entry name" value="Ketoacyl_synth_AS"/>
</dbReference>
<dbReference type="InterPro" id="IPR049552">
    <property type="entry name" value="PKS_DH_N"/>
</dbReference>
<dbReference type="InterPro" id="IPR013217">
    <property type="entry name" value="Methyltransf_12"/>
</dbReference>
<dbReference type="InterPro" id="IPR020806">
    <property type="entry name" value="PKS_PP-bd"/>
</dbReference>
<dbReference type="SUPFAM" id="SSF53335">
    <property type="entry name" value="S-adenosyl-L-methionine-dependent methyltransferases"/>
    <property type="match status" value="1"/>
</dbReference>
<keyword evidence="4" id="KW-0808">Transferase</keyword>
<dbReference type="EMBL" id="KL647898">
    <property type="protein sequence ID" value="KEY73198.1"/>
    <property type="molecule type" value="Genomic_DNA"/>
</dbReference>
<dbReference type="OrthoDB" id="329835at2759"/>
<feature type="region of interest" description="Disordered" evidence="8">
    <location>
        <begin position="2913"/>
        <end position="2934"/>
    </location>
</feature>
<dbReference type="InterPro" id="IPR029063">
    <property type="entry name" value="SAM-dependent_MTases_sf"/>
</dbReference>
<evidence type="ECO:0000259" key="9">
    <source>
        <dbReference type="PROSITE" id="PS50075"/>
    </source>
</evidence>
<dbReference type="InterPro" id="IPR020841">
    <property type="entry name" value="PKS_Beta-ketoAc_synthase_dom"/>
</dbReference>
<evidence type="ECO:0000313" key="12">
    <source>
        <dbReference type="EMBL" id="KEY73198.1"/>
    </source>
</evidence>
<dbReference type="Pfam" id="PF08242">
    <property type="entry name" value="Methyltransf_12"/>
    <property type="match status" value="1"/>
</dbReference>
<dbReference type="InterPro" id="IPR020807">
    <property type="entry name" value="PKS_DH"/>
</dbReference>
<evidence type="ECO:0000256" key="8">
    <source>
        <dbReference type="SAM" id="MobiDB-lite"/>
    </source>
</evidence>
<keyword evidence="3" id="KW-0489">Methyltransferase</keyword>
<feature type="active site" description="Proton acceptor; for dehydratase activity" evidence="7">
    <location>
        <position position="1027"/>
    </location>
</feature>
<dbReference type="GO" id="GO:0032259">
    <property type="term" value="P:methylation"/>
    <property type="evidence" value="ECO:0007669"/>
    <property type="project" value="UniProtKB-KW"/>
</dbReference>
<dbReference type="Pfam" id="PF14765">
    <property type="entry name" value="PS-DH"/>
    <property type="match status" value="1"/>
</dbReference>
<dbReference type="GO" id="GO:0016491">
    <property type="term" value="F:oxidoreductase activity"/>
    <property type="evidence" value="ECO:0007669"/>
    <property type="project" value="UniProtKB-KW"/>
</dbReference>
<dbReference type="InterPro" id="IPR016035">
    <property type="entry name" value="Acyl_Trfase/lysoPLipase"/>
</dbReference>
<dbReference type="HOGENOM" id="CLU_000022_37_6_1"/>
<dbReference type="InterPro" id="IPR014030">
    <property type="entry name" value="Ketoacyl_synth_N"/>
</dbReference>
<dbReference type="Gene3D" id="3.30.70.3290">
    <property type="match status" value="1"/>
</dbReference>
<dbReference type="SMART" id="SM00827">
    <property type="entry name" value="PKS_AT"/>
    <property type="match status" value="1"/>
</dbReference>
<protein>
    <submittedName>
        <fullName evidence="12">Uncharacterized protein</fullName>
    </submittedName>
</protein>